<dbReference type="Gene3D" id="3.30.70.660">
    <property type="entry name" value="Pseudouridine synthase I, catalytic domain, C-terminal subdomain"/>
    <property type="match status" value="1"/>
</dbReference>
<feature type="region of interest" description="Disordered" evidence="7">
    <location>
        <begin position="43"/>
        <end position="63"/>
    </location>
</feature>
<keyword evidence="3" id="KW-0413">Isomerase</keyword>
<name>A0A5J9WGF2_9POAL</name>
<dbReference type="EMBL" id="RWGY01000004">
    <property type="protein sequence ID" value="TVU47133.1"/>
    <property type="molecule type" value="Genomic_DNA"/>
</dbReference>
<comment type="caution">
    <text evidence="10">The sequence shown here is derived from an EMBL/GenBank/DDBJ whole genome shotgun (WGS) entry which is preliminary data.</text>
</comment>
<dbReference type="FunFam" id="3.30.70.660:FF:000011">
    <property type="entry name" value="tRNA pseudouridine synthase"/>
    <property type="match status" value="1"/>
</dbReference>
<comment type="catalytic activity">
    <reaction evidence="4">
        <text>a uridine in tRNA = a pseudouridine in tRNA</text>
        <dbReference type="Rhea" id="RHEA:54572"/>
        <dbReference type="Rhea" id="RHEA-COMP:13339"/>
        <dbReference type="Rhea" id="RHEA-COMP:13934"/>
        <dbReference type="ChEBI" id="CHEBI:65314"/>
        <dbReference type="ChEBI" id="CHEBI:65315"/>
    </reaction>
</comment>
<dbReference type="OrthoDB" id="10256309at2759"/>
<evidence type="ECO:0000313" key="11">
    <source>
        <dbReference type="Proteomes" id="UP000324897"/>
    </source>
</evidence>
<dbReference type="InterPro" id="IPR020103">
    <property type="entry name" value="PsdUridine_synth_cat_dom_sf"/>
</dbReference>
<evidence type="ECO:0000256" key="7">
    <source>
        <dbReference type="SAM" id="MobiDB-lite"/>
    </source>
</evidence>
<evidence type="ECO:0000259" key="9">
    <source>
        <dbReference type="Pfam" id="PF01416"/>
    </source>
</evidence>
<dbReference type="Proteomes" id="UP000324897">
    <property type="component" value="Chromosome 5"/>
</dbReference>
<feature type="active site" description="Nucleophile" evidence="5">
    <location>
        <position position="138"/>
    </location>
</feature>
<accession>A0A5J9WGF2</accession>
<dbReference type="GO" id="GO:0003723">
    <property type="term" value="F:RNA binding"/>
    <property type="evidence" value="ECO:0007669"/>
    <property type="project" value="InterPro"/>
</dbReference>
<evidence type="ECO:0000256" key="3">
    <source>
        <dbReference type="ARBA" id="ARBA00023235"/>
    </source>
</evidence>
<dbReference type="InterPro" id="IPR020095">
    <property type="entry name" value="PsdUridine_synth_TruA_C"/>
</dbReference>
<protein>
    <recommendedName>
        <fullName evidence="9">Pseudouridine synthase I TruA alpha/beta domain-containing protein</fullName>
    </recommendedName>
</protein>
<comment type="similarity">
    <text evidence="1">Belongs to the tRNA pseudouridine synthase TruA family.</text>
</comment>
<evidence type="ECO:0000313" key="10">
    <source>
        <dbReference type="EMBL" id="TVU47133.1"/>
    </source>
</evidence>
<dbReference type="GO" id="GO:0005634">
    <property type="term" value="C:nucleus"/>
    <property type="evidence" value="ECO:0007669"/>
    <property type="project" value="TreeGrafter"/>
</dbReference>
<dbReference type="InterPro" id="IPR020094">
    <property type="entry name" value="TruA/RsuA/RluB/E/F_N"/>
</dbReference>
<evidence type="ECO:0000256" key="8">
    <source>
        <dbReference type="SAM" id="SignalP"/>
    </source>
</evidence>
<dbReference type="Gene3D" id="3.30.70.580">
    <property type="entry name" value="Pseudouridine synthase I, catalytic domain, N-terminal subdomain"/>
    <property type="match status" value="1"/>
</dbReference>
<dbReference type="Pfam" id="PF01416">
    <property type="entry name" value="PseudoU_synth_1"/>
    <property type="match status" value="1"/>
</dbReference>
<keyword evidence="8" id="KW-0732">Signal</keyword>
<dbReference type="SUPFAM" id="SSF55120">
    <property type="entry name" value="Pseudouridine synthase"/>
    <property type="match status" value="2"/>
</dbReference>
<dbReference type="InterPro" id="IPR020097">
    <property type="entry name" value="PsdUridine_synth_TruA_a/b_dom"/>
</dbReference>
<sequence>MAAAAAAAASSWLLRRPISCALLLKRASPSLLRTTLCYSSTATATATPPSSPSPSPHDTSAGDVAGLMRWESTRKKRVVLRIGYVGTEYRGLQKQRELSVESTIESVLESAIFKAGGILESNYGKLQKVGWERSSRTDKGVHSLATMISLKMEIPDRAWENDPDGIALASFINSNLPKNVRVFSILPAQRNFDVRRECLYREYFYLLPAEIIGIKDGCSSEEVREHLSELNSILKTFEGNHPFHNYTARAKYRKVLAGSRRRAKGRNSTLKPKSSEVGMDERSDGSTTSDHEEEDLSISSVIDSSGSEYNCMEDVPILPENRVQIQARWLHEPDESDRLNASHFRDIITCSCGELQSSSGIQFVELTICGASFMLHQIRKMVGTAVAVKRGLLPKDIIELSLAKFSRIVLPIAPSEVLLLKDNSFHTKNREGRIVRPGIDSLNKSVEVRKGVEEFYKAALVPELVKFLEPSMPPWKEWVENLDQFTGIPDSQLDEVREAYRVWKDAYDQVKMARKSGTDLLEDQS</sequence>
<evidence type="ECO:0000256" key="4">
    <source>
        <dbReference type="ARBA" id="ARBA00036943"/>
    </source>
</evidence>
<dbReference type="InterPro" id="IPR041708">
    <property type="entry name" value="PUS1/PUS2-like"/>
</dbReference>
<dbReference type="CDD" id="cd02568">
    <property type="entry name" value="PseudoU_synth_PUS1_PUS2"/>
    <property type="match status" value="1"/>
</dbReference>
<dbReference type="PANTHER" id="PTHR11142">
    <property type="entry name" value="PSEUDOURIDYLATE SYNTHASE"/>
    <property type="match status" value="1"/>
</dbReference>
<reference evidence="10 11" key="1">
    <citation type="journal article" date="2019" name="Sci. Rep.">
        <title>A high-quality genome of Eragrostis curvula grass provides insights into Poaceae evolution and supports new strategies to enhance forage quality.</title>
        <authorList>
            <person name="Carballo J."/>
            <person name="Santos B.A.C.M."/>
            <person name="Zappacosta D."/>
            <person name="Garbus I."/>
            <person name="Selva J.P."/>
            <person name="Gallo C.A."/>
            <person name="Diaz A."/>
            <person name="Albertini E."/>
            <person name="Caccamo M."/>
            <person name="Echenique V."/>
        </authorList>
    </citation>
    <scope>NUCLEOTIDE SEQUENCE [LARGE SCALE GENOMIC DNA]</scope>
    <source>
        <strain evidence="11">cv. Victoria</strain>
        <tissue evidence="10">Leaf</tissue>
    </source>
</reference>
<dbReference type="GO" id="GO:0009982">
    <property type="term" value="F:pseudouridine synthase activity"/>
    <property type="evidence" value="ECO:0007669"/>
    <property type="project" value="InterPro"/>
</dbReference>
<dbReference type="GO" id="GO:1990481">
    <property type="term" value="P:mRNA pseudouridine synthesis"/>
    <property type="evidence" value="ECO:0007669"/>
    <property type="project" value="TreeGrafter"/>
</dbReference>
<evidence type="ECO:0000256" key="2">
    <source>
        <dbReference type="ARBA" id="ARBA00022694"/>
    </source>
</evidence>
<feature type="chain" id="PRO_5023902702" description="Pseudouridine synthase I TruA alpha/beta domain-containing protein" evidence="8">
    <location>
        <begin position="21"/>
        <end position="525"/>
    </location>
</feature>
<keyword evidence="2" id="KW-0819">tRNA processing</keyword>
<feature type="domain" description="Pseudouridine synthase I TruA alpha/beta" evidence="9">
    <location>
        <begin position="339"/>
        <end position="422"/>
    </location>
</feature>
<feature type="region of interest" description="Disordered" evidence="7">
    <location>
        <begin position="257"/>
        <end position="297"/>
    </location>
</feature>
<evidence type="ECO:0000256" key="6">
    <source>
        <dbReference type="PIRSR" id="PIRSR641708-2"/>
    </source>
</evidence>
<dbReference type="AlphaFoldDB" id="A0A5J9WGF2"/>
<proteinExistence type="inferred from homology"/>
<evidence type="ECO:0000256" key="5">
    <source>
        <dbReference type="PIRSR" id="PIRSR641708-1"/>
    </source>
</evidence>
<feature type="binding site" evidence="6">
    <location>
        <position position="203"/>
    </location>
    <ligand>
        <name>substrate</name>
    </ligand>
</feature>
<dbReference type="Gramene" id="TVU47133">
    <property type="protein sequence ID" value="TVU47133"/>
    <property type="gene ID" value="EJB05_06718"/>
</dbReference>
<evidence type="ECO:0000256" key="1">
    <source>
        <dbReference type="ARBA" id="ARBA00009375"/>
    </source>
</evidence>
<organism evidence="10 11">
    <name type="scientific">Eragrostis curvula</name>
    <name type="common">weeping love grass</name>
    <dbReference type="NCBI Taxonomy" id="38414"/>
    <lineage>
        <taxon>Eukaryota</taxon>
        <taxon>Viridiplantae</taxon>
        <taxon>Streptophyta</taxon>
        <taxon>Embryophyta</taxon>
        <taxon>Tracheophyta</taxon>
        <taxon>Spermatophyta</taxon>
        <taxon>Magnoliopsida</taxon>
        <taxon>Liliopsida</taxon>
        <taxon>Poales</taxon>
        <taxon>Poaceae</taxon>
        <taxon>PACMAD clade</taxon>
        <taxon>Chloridoideae</taxon>
        <taxon>Eragrostideae</taxon>
        <taxon>Eragrostidinae</taxon>
        <taxon>Eragrostis</taxon>
    </lineage>
</organism>
<dbReference type="InterPro" id="IPR001406">
    <property type="entry name" value="PsdUridine_synth_TruA"/>
</dbReference>
<keyword evidence="11" id="KW-1185">Reference proteome</keyword>
<dbReference type="FunFam" id="3.30.70.580:FF:000002">
    <property type="entry name" value="tRNA pseudouridine synthase"/>
    <property type="match status" value="1"/>
</dbReference>
<feature type="signal peptide" evidence="8">
    <location>
        <begin position="1"/>
        <end position="20"/>
    </location>
</feature>
<dbReference type="PANTHER" id="PTHR11142:SF9">
    <property type="entry name" value="TRNA PSEUDOURIDINE SYNTHASE-RELATED"/>
    <property type="match status" value="1"/>
</dbReference>
<dbReference type="GO" id="GO:0031119">
    <property type="term" value="P:tRNA pseudouridine synthesis"/>
    <property type="evidence" value="ECO:0007669"/>
    <property type="project" value="InterPro"/>
</dbReference>
<feature type="non-terminal residue" evidence="10">
    <location>
        <position position="1"/>
    </location>
</feature>
<gene>
    <name evidence="10" type="ORF">EJB05_06718</name>
</gene>